<reference evidence="1" key="1">
    <citation type="submission" date="2021-05" db="EMBL/GenBank/DDBJ databases">
        <authorList>
            <person name="Alioto T."/>
            <person name="Alioto T."/>
            <person name="Gomez Garrido J."/>
        </authorList>
    </citation>
    <scope>NUCLEOTIDE SEQUENCE</scope>
</reference>
<protein>
    <submittedName>
        <fullName evidence="1">Uncharacterized protein</fullName>
    </submittedName>
</protein>
<sequence length="140" mass="15187">MCWKVIPPLLYCFSCPLCTTMLSSRRLLSTLTPLLNMLTTTLTCCVTFASSLSSHHLTSSSLCCSHDVSCYRSVIMMVLSCLTSTVTFSPVSVSSSPLFKFCSSLTCSLSRLSLMWISNVISSKATTSTCSGITSSCCYY</sequence>
<dbReference type="AlphaFoldDB" id="A0A8D9A8F3"/>
<proteinExistence type="predicted"/>
<organism evidence="1">
    <name type="scientific">Cacopsylla melanoneura</name>
    <dbReference type="NCBI Taxonomy" id="428564"/>
    <lineage>
        <taxon>Eukaryota</taxon>
        <taxon>Metazoa</taxon>
        <taxon>Ecdysozoa</taxon>
        <taxon>Arthropoda</taxon>
        <taxon>Hexapoda</taxon>
        <taxon>Insecta</taxon>
        <taxon>Pterygota</taxon>
        <taxon>Neoptera</taxon>
        <taxon>Paraneoptera</taxon>
        <taxon>Hemiptera</taxon>
        <taxon>Sternorrhyncha</taxon>
        <taxon>Psylloidea</taxon>
        <taxon>Psyllidae</taxon>
        <taxon>Psyllinae</taxon>
        <taxon>Cacopsylla</taxon>
    </lineage>
</organism>
<evidence type="ECO:0000313" key="1">
    <source>
        <dbReference type="EMBL" id="CAG6760681.1"/>
    </source>
</evidence>
<dbReference type="EMBL" id="HBUF01557317">
    <property type="protein sequence ID" value="CAG6760681.1"/>
    <property type="molecule type" value="Transcribed_RNA"/>
</dbReference>
<name>A0A8D9A8F3_9HEMI</name>
<accession>A0A8D9A8F3</accession>
<dbReference type="EMBL" id="HBUF01557318">
    <property type="protein sequence ID" value="CAG6760683.1"/>
    <property type="molecule type" value="Transcribed_RNA"/>
</dbReference>